<sequence>MDITALQGIIQVALASQPFTVSGAQVQSPPVTSVLTGLFGADDLVLTDATLLQQTDTEVVVEGTASAVLGLTDQHTTVTFTVADAEAHLHLVLDRLPDGWTPSASFPVLKGSVFDDFTYTGPLPERQTAPAGKSRASTMPASSLP</sequence>
<keyword evidence="3" id="KW-1185">Reference proteome</keyword>
<name>A0ABP6ZHL3_9ACTN</name>
<evidence type="ECO:0000313" key="3">
    <source>
        <dbReference type="Proteomes" id="UP001500630"/>
    </source>
</evidence>
<reference evidence="3" key="1">
    <citation type="journal article" date="2019" name="Int. J. Syst. Evol. Microbiol.">
        <title>The Global Catalogue of Microorganisms (GCM) 10K type strain sequencing project: providing services to taxonomists for standard genome sequencing and annotation.</title>
        <authorList>
            <consortium name="The Broad Institute Genomics Platform"/>
            <consortium name="The Broad Institute Genome Sequencing Center for Infectious Disease"/>
            <person name="Wu L."/>
            <person name="Ma J."/>
        </authorList>
    </citation>
    <scope>NUCLEOTIDE SEQUENCE [LARGE SCALE GENOMIC DNA]</scope>
    <source>
        <strain evidence="3">JCM 17326</strain>
    </source>
</reference>
<feature type="region of interest" description="Disordered" evidence="1">
    <location>
        <begin position="124"/>
        <end position="145"/>
    </location>
</feature>
<dbReference type="Proteomes" id="UP001500630">
    <property type="component" value="Unassembled WGS sequence"/>
</dbReference>
<dbReference type="RefSeq" id="WP_345575130.1">
    <property type="nucleotide sequence ID" value="NZ_BAABDQ010000043.1"/>
</dbReference>
<feature type="compositionally biased region" description="Polar residues" evidence="1">
    <location>
        <begin position="135"/>
        <end position="145"/>
    </location>
</feature>
<accession>A0ABP6ZHL3</accession>
<proteinExistence type="predicted"/>
<comment type="caution">
    <text evidence="2">The sequence shown here is derived from an EMBL/GenBank/DDBJ whole genome shotgun (WGS) entry which is preliminary data.</text>
</comment>
<evidence type="ECO:0000256" key="1">
    <source>
        <dbReference type="SAM" id="MobiDB-lite"/>
    </source>
</evidence>
<dbReference type="EMBL" id="BAABDQ010000043">
    <property type="protein sequence ID" value="GAA3608177.1"/>
    <property type="molecule type" value="Genomic_DNA"/>
</dbReference>
<organism evidence="2 3">
    <name type="scientific">Nonomuraea rosea</name>
    <dbReference type="NCBI Taxonomy" id="638574"/>
    <lineage>
        <taxon>Bacteria</taxon>
        <taxon>Bacillati</taxon>
        <taxon>Actinomycetota</taxon>
        <taxon>Actinomycetes</taxon>
        <taxon>Streptosporangiales</taxon>
        <taxon>Streptosporangiaceae</taxon>
        <taxon>Nonomuraea</taxon>
    </lineage>
</organism>
<evidence type="ECO:0000313" key="2">
    <source>
        <dbReference type="EMBL" id="GAA3608177.1"/>
    </source>
</evidence>
<protein>
    <recommendedName>
        <fullName evidence="4">LppX_LprAFG lipoprotein</fullName>
    </recommendedName>
</protein>
<gene>
    <name evidence="2" type="ORF">GCM10022419_111390</name>
</gene>
<evidence type="ECO:0008006" key="4">
    <source>
        <dbReference type="Google" id="ProtNLM"/>
    </source>
</evidence>